<reference evidence="3 5" key="3">
    <citation type="submission" date="2016-11" db="EMBL/GenBank/DDBJ databases">
        <title>Whole genomes of Flavobacteriaceae.</title>
        <authorList>
            <person name="Stine C."/>
            <person name="Li C."/>
            <person name="Tadesse D."/>
        </authorList>
    </citation>
    <scope>NUCLEOTIDE SEQUENCE [LARGE SCALE GENOMIC DNA]</scope>
    <source>
        <strain evidence="3 5">ATCC BAA-2541</strain>
    </source>
</reference>
<reference evidence="2" key="1">
    <citation type="submission" date="2016-09" db="EMBL/GenBank/DDBJ databases">
        <authorList>
            <person name="Capua I."/>
            <person name="De Benedictis P."/>
            <person name="Joannis T."/>
            <person name="Lombin L.H."/>
            <person name="Cattoli G."/>
        </authorList>
    </citation>
    <scope>NUCLEOTIDE SEQUENCE [LARGE SCALE GENOMIC DNA]</scope>
    <source>
        <strain evidence="2">MSU</strain>
    </source>
</reference>
<keyword evidence="5" id="KW-1185">Reference proteome</keyword>
<dbReference type="Pfam" id="PF03929">
    <property type="entry name" value="PepSY_TM"/>
    <property type="match status" value="1"/>
</dbReference>
<feature type="transmembrane region" description="Helical" evidence="1">
    <location>
        <begin position="148"/>
        <end position="169"/>
    </location>
</feature>
<sequence>MRKVLNKIHLWLGLMCGLVVFVSMLAASIYVWEKELSSWYHNEKIFVPEVKEVVLPLDSLMVIVQKKHPLADYVEISKDLKKSYVFTSYEENTKPHWTAASDYANYSSIYIDQYTGKELGEVDLRYDWISNMRLLHQNLLLTYEVGHYIVGFSTVFIFILVLTGIYLWWPKNKAALKQRIWFKWKNTTRWKRKNYDIHNIGGIYTFVFILIFAITGLVWTFDWWTNGIYRLLGNDPEKVWAKVPEISNKKVVRVKDPLEYIVRDSRFKTSEWISVGLSLPEKSSKEAVPVTTYVKHEGNSGWDESDSYTYNSLSAENYFTVTQNDKTLGAKWRNSNYAIHTGSIYGFPTKVLATFISLFCALLPVSGFLIWWGRHKKKR</sequence>
<evidence type="ECO:0000313" key="3">
    <source>
        <dbReference type="EMBL" id="OXB15949.1"/>
    </source>
</evidence>
<dbReference type="InterPro" id="IPR005625">
    <property type="entry name" value="PepSY-ass_TM"/>
</dbReference>
<dbReference type="RefSeq" id="WP_070907576.1">
    <property type="nucleotide sequence ID" value="NZ_MIKE01000024.1"/>
</dbReference>
<dbReference type="Proteomes" id="UP000180252">
    <property type="component" value="Unassembled WGS sequence"/>
</dbReference>
<dbReference type="EMBL" id="MUHG01000030">
    <property type="protein sequence ID" value="OXB15949.1"/>
    <property type="molecule type" value="Genomic_DNA"/>
</dbReference>
<dbReference type="OrthoDB" id="111691at2"/>
<proteinExistence type="predicted"/>
<feature type="transmembrane region" description="Helical" evidence="1">
    <location>
        <begin position="351"/>
        <end position="372"/>
    </location>
</feature>
<name>A0A1S1J3Y5_9FLAO</name>
<keyword evidence="1" id="KW-0472">Membrane</keyword>
<accession>A0A1S1J3Y5</accession>
<comment type="caution">
    <text evidence="2">The sequence shown here is derived from an EMBL/GenBank/DDBJ whole genome shotgun (WGS) entry which is preliminary data.</text>
</comment>
<keyword evidence="1" id="KW-1133">Transmembrane helix</keyword>
<protein>
    <recommendedName>
        <fullName evidence="6">PepSY domain-containing protein</fullName>
    </recommendedName>
</protein>
<evidence type="ECO:0000313" key="4">
    <source>
        <dbReference type="Proteomes" id="UP000180252"/>
    </source>
</evidence>
<feature type="transmembrane region" description="Helical" evidence="1">
    <location>
        <begin position="201"/>
        <end position="221"/>
    </location>
</feature>
<gene>
    <name evidence="3" type="ORF">B0A71_19895</name>
    <name evidence="2" type="ORF">BHE19_11410</name>
</gene>
<evidence type="ECO:0000313" key="5">
    <source>
        <dbReference type="Proteomes" id="UP000198319"/>
    </source>
</evidence>
<feature type="transmembrane region" description="Helical" evidence="1">
    <location>
        <begin position="12"/>
        <end position="32"/>
    </location>
</feature>
<dbReference type="Proteomes" id="UP000198319">
    <property type="component" value="Unassembled WGS sequence"/>
</dbReference>
<evidence type="ECO:0000256" key="1">
    <source>
        <dbReference type="SAM" id="Phobius"/>
    </source>
</evidence>
<dbReference type="PANTHER" id="PTHR34219">
    <property type="entry name" value="IRON-REGULATED INNER MEMBRANE PROTEIN-RELATED"/>
    <property type="match status" value="1"/>
</dbReference>
<organism evidence="2 4">
    <name type="scientific">Flavobacterium tructae</name>
    <dbReference type="NCBI Taxonomy" id="1114873"/>
    <lineage>
        <taxon>Bacteria</taxon>
        <taxon>Pseudomonadati</taxon>
        <taxon>Bacteroidota</taxon>
        <taxon>Flavobacteriia</taxon>
        <taxon>Flavobacteriales</taxon>
        <taxon>Flavobacteriaceae</taxon>
        <taxon>Flavobacterium</taxon>
    </lineage>
</organism>
<evidence type="ECO:0008006" key="6">
    <source>
        <dbReference type="Google" id="ProtNLM"/>
    </source>
</evidence>
<keyword evidence="1" id="KW-0812">Transmembrane</keyword>
<dbReference type="EMBL" id="MIKE01000024">
    <property type="protein sequence ID" value="OHT44331.1"/>
    <property type="molecule type" value="Genomic_DNA"/>
</dbReference>
<dbReference type="AlphaFoldDB" id="A0A1S1J3Y5"/>
<dbReference type="STRING" id="1278819.BHE19_11410"/>
<reference evidence="4" key="2">
    <citation type="submission" date="2016-09" db="EMBL/GenBank/DDBJ databases">
        <authorList>
            <person name="Chen S."/>
            <person name="Walker E."/>
        </authorList>
    </citation>
    <scope>NUCLEOTIDE SEQUENCE [LARGE SCALE GENOMIC DNA]</scope>
    <source>
        <strain evidence="4">MSU</strain>
    </source>
</reference>
<evidence type="ECO:0000313" key="2">
    <source>
        <dbReference type="EMBL" id="OHT44331.1"/>
    </source>
</evidence>